<evidence type="ECO:0000313" key="2">
    <source>
        <dbReference type="EMBL" id="GFS34959.1"/>
    </source>
</evidence>
<name>A0A7J0DGU6_9ERIC</name>
<dbReference type="PANTHER" id="PTHR11439">
    <property type="entry name" value="GAG-POL-RELATED RETROTRANSPOSON"/>
    <property type="match status" value="1"/>
</dbReference>
<protein>
    <recommendedName>
        <fullName evidence="1">Retrovirus-related Pol polyprotein from transposon TNT 1-94-like beta-barrel domain-containing protein</fullName>
    </recommendedName>
</protein>
<evidence type="ECO:0000259" key="1">
    <source>
        <dbReference type="Pfam" id="PF22936"/>
    </source>
</evidence>
<gene>
    <name evidence="2" type="ORF">Acr_00g0036960</name>
</gene>
<accession>A0A7J0DGU6</accession>
<dbReference type="PANTHER" id="PTHR11439:SF482">
    <property type="entry name" value="GAG-PRE-INTEGRASE DOMAIN-CONTAINING PROTEIN"/>
    <property type="match status" value="1"/>
</dbReference>
<dbReference type="Proteomes" id="UP000585474">
    <property type="component" value="Unassembled WGS sequence"/>
</dbReference>
<feature type="domain" description="Retrovirus-related Pol polyprotein from transposon TNT 1-94-like beta-barrel" evidence="1">
    <location>
        <begin position="40"/>
        <end position="82"/>
    </location>
</feature>
<dbReference type="EMBL" id="BJWL01000218">
    <property type="protein sequence ID" value="GFS34959.1"/>
    <property type="molecule type" value="Genomic_DNA"/>
</dbReference>
<dbReference type="Pfam" id="PF22936">
    <property type="entry name" value="Pol_BBD"/>
    <property type="match status" value="1"/>
</dbReference>
<keyword evidence="3" id="KW-1185">Reference proteome</keyword>
<dbReference type="OrthoDB" id="1193140at2759"/>
<evidence type="ECO:0000313" key="3">
    <source>
        <dbReference type="Proteomes" id="UP000585474"/>
    </source>
</evidence>
<sequence>MQALRRLMVQANSSPTITFTYFAHTGITANAFTASSSVPWIIDFGASDHMTGCSSIFDSYSTCSGKDKVRIADGSFSAISGIVPDSPADTSGNDSSSIELPLINSFDLPITLQKGDDVDEILNLKSCLAQEFEIKDLGSLRCFLGWKWHDYLIEANHHLNGDMGKRTNKKRYLKSAPGILFSNHGHLQLEVFTDVDWAGSVDDRRSKFGYCTFLGGNLVTWRSKK</sequence>
<dbReference type="InterPro" id="IPR054722">
    <property type="entry name" value="PolX-like_BBD"/>
</dbReference>
<comment type="caution">
    <text evidence="2">The sequence shown here is derived from an EMBL/GenBank/DDBJ whole genome shotgun (WGS) entry which is preliminary data.</text>
</comment>
<reference evidence="3" key="1">
    <citation type="submission" date="2019-07" db="EMBL/GenBank/DDBJ databases">
        <title>De Novo Assembly of kiwifruit Actinidia rufa.</title>
        <authorList>
            <person name="Sugita-Konishi S."/>
            <person name="Sato K."/>
            <person name="Mori E."/>
            <person name="Abe Y."/>
            <person name="Kisaki G."/>
            <person name="Hamano K."/>
            <person name="Suezawa K."/>
            <person name="Otani M."/>
            <person name="Fukuda T."/>
            <person name="Manabe T."/>
            <person name="Gomi K."/>
            <person name="Tabuchi M."/>
            <person name="Akimitsu K."/>
            <person name="Kataoka I."/>
        </authorList>
    </citation>
    <scope>NUCLEOTIDE SEQUENCE [LARGE SCALE GENOMIC DNA]</scope>
    <source>
        <strain evidence="3">cv. Fuchu</strain>
    </source>
</reference>
<proteinExistence type="predicted"/>
<dbReference type="AlphaFoldDB" id="A0A7J0DGU6"/>
<organism evidence="2 3">
    <name type="scientific">Actinidia rufa</name>
    <dbReference type="NCBI Taxonomy" id="165716"/>
    <lineage>
        <taxon>Eukaryota</taxon>
        <taxon>Viridiplantae</taxon>
        <taxon>Streptophyta</taxon>
        <taxon>Embryophyta</taxon>
        <taxon>Tracheophyta</taxon>
        <taxon>Spermatophyta</taxon>
        <taxon>Magnoliopsida</taxon>
        <taxon>eudicotyledons</taxon>
        <taxon>Gunneridae</taxon>
        <taxon>Pentapetalae</taxon>
        <taxon>asterids</taxon>
        <taxon>Ericales</taxon>
        <taxon>Actinidiaceae</taxon>
        <taxon>Actinidia</taxon>
    </lineage>
</organism>